<keyword evidence="3" id="KW-1185">Reference proteome</keyword>
<protein>
    <submittedName>
        <fullName evidence="2">Uncharacterized protein</fullName>
    </submittedName>
</protein>
<feature type="non-terminal residue" evidence="2">
    <location>
        <position position="194"/>
    </location>
</feature>
<evidence type="ECO:0000313" key="2">
    <source>
        <dbReference type="EMBL" id="TMR20706.1"/>
    </source>
</evidence>
<gene>
    <name evidence="2" type="ORF">ETD85_51940</name>
</gene>
<dbReference type="Proteomes" id="UP000306628">
    <property type="component" value="Unassembled WGS sequence"/>
</dbReference>
<proteinExistence type="predicted"/>
<comment type="caution">
    <text evidence="2">The sequence shown here is derived from an EMBL/GenBank/DDBJ whole genome shotgun (WGS) entry which is preliminary data.</text>
</comment>
<feature type="compositionally biased region" description="Polar residues" evidence="1">
    <location>
        <begin position="184"/>
        <end position="194"/>
    </location>
</feature>
<feature type="region of interest" description="Disordered" evidence="1">
    <location>
        <begin position="150"/>
        <end position="194"/>
    </location>
</feature>
<name>A0A5S4FIY5_9ACTN</name>
<dbReference type="AlphaFoldDB" id="A0A5S4FIY5"/>
<organism evidence="2 3">
    <name type="scientific">Nonomuraea zeae</name>
    <dbReference type="NCBI Taxonomy" id="1642303"/>
    <lineage>
        <taxon>Bacteria</taxon>
        <taxon>Bacillati</taxon>
        <taxon>Actinomycetota</taxon>
        <taxon>Actinomycetes</taxon>
        <taxon>Streptosporangiales</taxon>
        <taxon>Streptosporangiaceae</taxon>
        <taxon>Nonomuraea</taxon>
    </lineage>
</organism>
<sequence length="194" mass="18125">MRRGWVIGGALVLAALPTVPVAAAGVSLVLERVGVGEGAAKWVRTGDVQRFRVRLNGLAKETRVAVAASPVEALAEVACVPSLARGARGPASPEAGDVAAGVAVAGPSDASTSVARSPLSGNAVAGSAAAGSVAAGNAVAGRAAAGRAEAGSAAAGRAAAGSAEARSGTAAGVTAARAPGSNGPAVSTTAESGS</sequence>
<feature type="compositionally biased region" description="Low complexity" evidence="1">
    <location>
        <begin position="150"/>
        <end position="172"/>
    </location>
</feature>
<evidence type="ECO:0000313" key="3">
    <source>
        <dbReference type="Proteomes" id="UP000306628"/>
    </source>
</evidence>
<dbReference type="EMBL" id="VCKX01000314">
    <property type="protein sequence ID" value="TMR20706.1"/>
    <property type="molecule type" value="Genomic_DNA"/>
</dbReference>
<reference evidence="2 3" key="1">
    <citation type="submission" date="2019-05" db="EMBL/GenBank/DDBJ databases">
        <title>Draft genome sequence of Nonomuraea zeae DSM 100528.</title>
        <authorList>
            <person name="Saricaoglu S."/>
            <person name="Isik K."/>
        </authorList>
    </citation>
    <scope>NUCLEOTIDE SEQUENCE [LARGE SCALE GENOMIC DNA]</scope>
    <source>
        <strain evidence="2 3">DSM 100528</strain>
    </source>
</reference>
<evidence type="ECO:0000256" key="1">
    <source>
        <dbReference type="SAM" id="MobiDB-lite"/>
    </source>
</evidence>
<accession>A0A5S4FIY5</accession>